<feature type="non-terminal residue" evidence="2">
    <location>
        <position position="51"/>
    </location>
</feature>
<accession>X1DVZ6</accession>
<name>X1DVZ6_9ZZZZ</name>
<protein>
    <submittedName>
        <fullName evidence="2">Uncharacterized protein</fullName>
    </submittedName>
</protein>
<evidence type="ECO:0000313" key="2">
    <source>
        <dbReference type="EMBL" id="GAH09109.1"/>
    </source>
</evidence>
<comment type="caution">
    <text evidence="2">The sequence shown here is derived from an EMBL/GenBank/DDBJ whole genome shotgun (WGS) entry which is preliminary data.</text>
</comment>
<sequence length="51" mass="5995">MHGNIIEDQPPLDEPDNYDEYLAPYDYDSENKSSYLLDDELGNRINDLNFN</sequence>
<feature type="compositionally biased region" description="Acidic residues" evidence="1">
    <location>
        <begin position="10"/>
        <end position="19"/>
    </location>
</feature>
<dbReference type="AlphaFoldDB" id="X1DVZ6"/>
<evidence type="ECO:0000256" key="1">
    <source>
        <dbReference type="SAM" id="MobiDB-lite"/>
    </source>
</evidence>
<reference evidence="2" key="1">
    <citation type="journal article" date="2014" name="Front. Microbiol.">
        <title>High frequency of phylogenetically diverse reductive dehalogenase-homologous genes in deep subseafloor sedimentary metagenomes.</title>
        <authorList>
            <person name="Kawai M."/>
            <person name="Futagami T."/>
            <person name="Toyoda A."/>
            <person name="Takaki Y."/>
            <person name="Nishi S."/>
            <person name="Hori S."/>
            <person name="Arai W."/>
            <person name="Tsubouchi T."/>
            <person name="Morono Y."/>
            <person name="Uchiyama I."/>
            <person name="Ito T."/>
            <person name="Fujiyama A."/>
            <person name="Inagaki F."/>
            <person name="Takami H."/>
        </authorList>
    </citation>
    <scope>NUCLEOTIDE SEQUENCE</scope>
    <source>
        <strain evidence="2">Expedition CK06-06</strain>
    </source>
</reference>
<gene>
    <name evidence="2" type="ORF">S01H4_57679</name>
</gene>
<proteinExistence type="predicted"/>
<dbReference type="Gene3D" id="3.40.50.12660">
    <property type="match status" value="1"/>
</dbReference>
<dbReference type="EMBL" id="BART01033602">
    <property type="protein sequence ID" value="GAH09109.1"/>
    <property type="molecule type" value="Genomic_DNA"/>
</dbReference>
<feature type="region of interest" description="Disordered" evidence="1">
    <location>
        <begin position="1"/>
        <end position="25"/>
    </location>
</feature>
<organism evidence="2">
    <name type="scientific">marine sediment metagenome</name>
    <dbReference type="NCBI Taxonomy" id="412755"/>
    <lineage>
        <taxon>unclassified sequences</taxon>
        <taxon>metagenomes</taxon>
        <taxon>ecological metagenomes</taxon>
    </lineage>
</organism>